<dbReference type="EMBL" id="BKCJ010168546">
    <property type="protein sequence ID" value="GEY31668.1"/>
    <property type="molecule type" value="Genomic_DNA"/>
</dbReference>
<dbReference type="GO" id="GO:0003964">
    <property type="term" value="F:RNA-directed DNA polymerase activity"/>
    <property type="evidence" value="ECO:0007669"/>
    <property type="project" value="UniProtKB-KW"/>
</dbReference>
<dbReference type="InterPro" id="IPR043128">
    <property type="entry name" value="Rev_trsase/Diguanyl_cyclase"/>
</dbReference>
<keyword evidence="4" id="KW-0548">Nucleotidyltransferase</keyword>
<feature type="domain" description="Retrotransposon gag" evidence="2">
    <location>
        <begin position="116"/>
        <end position="205"/>
    </location>
</feature>
<feature type="domain" description="Reverse transcriptase/retrotransposon-derived protein RNase H-like" evidence="3">
    <location>
        <begin position="420"/>
        <end position="471"/>
    </location>
</feature>
<feature type="compositionally biased region" description="Basic and acidic residues" evidence="1">
    <location>
        <begin position="260"/>
        <end position="273"/>
    </location>
</feature>
<dbReference type="InterPro" id="IPR005162">
    <property type="entry name" value="Retrotrans_gag_dom"/>
</dbReference>
<sequence length="605" mass="68749">MLVDVLLQHEVEGQVNRMVEKHLQNLLPIIVAQVGNHVNNQRNNKNQDDNVINDNNQGNFRTMNNGRGGCSYKEFMACNPKEYDRKGGAIVYTRWFEKMESVQDMSGCGENQKDKYTAISLIDKALTWWNSQVQTRGREAIVYMTWEDFKTLTTEEFCPNNKMQKLGTEFWCHTMVRAGHAAYTNRFHELDRLVPHLVTPENKRIESNIYDPDSPICAMVAATEPTTTESVVLKDGMLNDEAIRNEVLKKIPKNSGNNREPSRDGNARDDNKRYRTGMAFATTKNPVIKEYTGNAPKCTNYNYHHQPEAACPRLNRAPRPGGNHPNQAMAVEGGQCHGNNGDQARRRAFIIGAREALQDLNIVTGIDWLSRNKAKIVFHEKVVRIPLPNGKILRVLGDRPEEKIAKPLTILTQKHKEYVWGEEQERAFQTLKDKLCNALILALPDGSEDFFIYYGASGLGLGCVLMQKRKSSIKDKILAAQNEASEAVNAPTKMLRVLDDQMEHRSDRALYYLNRIWVPLTGNEKVSFSNPICKIGEGQLIGLELVQETTKKILQIKDRLKAARDRQKSYLDKRRKPLEFSVGDHVLLKVSPWCGTLWEEGQAST</sequence>
<dbReference type="AlphaFoldDB" id="A0A699HJT3"/>
<dbReference type="Pfam" id="PF17919">
    <property type="entry name" value="RT_RNaseH_2"/>
    <property type="match status" value="1"/>
</dbReference>
<organism evidence="4">
    <name type="scientific">Tanacetum cinerariifolium</name>
    <name type="common">Dalmatian daisy</name>
    <name type="synonym">Chrysanthemum cinerariifolium</name>
    <dbReference type="NCBI Taxonomy" id="118510"/>
    <lineage>
        <taxon>Eukaryota</taxon>
        <taxon>Viridiplantae</taxon>
        <taxon>Streptophyta</taxon>
        <taxon>Embryophyta</taxon>
        <taxon>Tracheophyta</taxon>
        <taxon>Spermatophyta</taxon>
        <taxon>Magnoliopsida</taxon>
        <taxon>eudicotyledons</taxon>
        <taxon>Gunneridae</taxon>
        <taxon>Pentapetalae</taxon>
        <taxon>asterids</taxon>
        <taxon>campanulids</taxon>
        <taxon>Asterales</taxon>
        <taxon>Asteraceae</taxon>
        <taxon>Asteroideae</taxon>
        <taxon>Anthemideae</taxon>
        <taxon>Anthemidinae</taxon>
        <taxon>Tanacetum</taxon>
    </lineage>
</organism>
<comment type="caution">
    <text evidence="4">The sequence shown here is derived from an EMBL/GenBank/DDBJ whole genome shotgun (WGS) entry which is preliminary data.</text>
</comment>
<dbReference type="InterPro" id="IPR041577">
    <property type="entry name" value="RT_RNaseH_2"/>
</dbReference>
<dbReference type="SUPFAM" id="SSF56672">
    <property type="entry name" value="DNA/RNA polymerases"/>
    <property type="match status" value="1"/>
</dbReference>
<evidence type="ECO:0000259" key="2">
    <source>
        <dbReference type="Pfam" id="PF03732"/>
    </source>
</evidence>
<dbReference type="PANTHER" id="PTHR34072:SF52">
    <property type="entry name" value="RIBONUCLEASE H"/>
    <property type="match status" value="1"/>
</dbReference>
<accession>A0A699HJT3</accession>
<evidence type="ECO:0000313" key="4">
    <source>
        <dbReference type="EMBL" id="GEY31668.1"/>
    </source>
</evidence>
<dbReference type="Gene3D" id="3.30.70.270">
    <property type="match status" value="1"/>
</dbReference>
<name>A0A699HJT3_TANCI</name>
<dbReference type="InterPro" id="IPR043502">
    <property type="entry name" value="DNA/RNA_pol_sf"/>
</dbReference>
<keyword evidence="4" id="KW-0695">RNA-directed DNA polymerase</keyword>
<keyword evidence="4" id="KW-0808">Transferase</keyword>
<evidence type="ECO:0000259" key="3">
    <source>
        <dbReference type="Pfam" id="PF17919"/>
    </source>
</evidence>
<proteinExistence type="predicted"/>
<feature type="region of interest" description="Disordered" evidence="1">
    <location>
        <begin position="248"/>
        <end position="273"/>
    </location>
</feature>
<gene>
    <name evidence="4" type="ORF">Tci_403642</name>
</gene>
<evidence type="ECO:0000256" key="1">
    <source>
        <dbReference type="SAM" id="MobiDB-lite"/>
    </source>
</evidence>
<dbReference type="PANTHER" id="PTHR34072">
    <property type="entry name" value="ENZYMATIC POLYPROTEIN-RELATED"/>
    <property type="match status" value="1"/>
</dbReference>
<protein>
    <submittedName>
        <fullName evidence="4">Reverse transcriptase domain-containing protein</fullName>
    </submittedName>
</protein>
<dbReference type="Pfam" id="PF03732">
    <property type="entry name" value="Retrotrans_gag"/>
    <property type="match status" value="1"/>
</dbReference>
<reference evidence="4" key="1">
    <citation type="journal article" date="2019" name="Sci. Rep.">
        <title>Draft genome of Tanacetum cinerariifolium, the natural source of mosquito coil.</title>
        <authorList>
            <person name="Yamashiro T."/>
            <person name="Shiraishi A."/>
            <person name="Satake H."/>
            <person name="Nakayama K."/>
        </authorList>
    </citation>
    <scope>NUCLEOTIDE SEQUENCE</scope>
</reference>